<name>A0AAD2FEP2_9STRA</name>
<reference evidence="6" key="1">
    <citation type="submission" date="2023-08" db="EMBL/GenBank/DDBJ databases">
        <authorList>
            <person name="Audoor S."/>
            <person name="Bilcke G."/>
        </authorList>
    </citation>
    <scope>NUCLEOTIDE SEQUENCE</scope>
</reference>
<sequence length="622" mass="69204">MPSCNTSEGGEKVVNEIDTVPSKNRADYFTGAASDELEITANHMREQDADLLESNHYAASLVSQYSPGGTPLLRPQDRSLPLEDVPPLMLAPQSNSTTPSRKDGESALEISKSLSLQNSTIFQSPSGEEGSHANGNVSVSGQDGSIEHRFRRLLSGEVCTVDLNNVEQDMSQPARKEMAASPVAVAQETGTVSERENSPGLAEQRRVSEAMQFAEAVGEPISTNQKELCIIEDHTDGGESDESDDEEVCDLNDIVVTKPKASSNYRREDALKLPQHVDVLKTPDRPRRKWRPAWPFGSAESELSVLESLHGKSGEHTFAYKGISANPPEITKRGIQRGNYAQLHRKAWLEVSDKYHRYGKNLRSYYRYWERLDFPTNQFFDWLDSKGEAAGQPLPNLAECPRSVLDSDTVKYITKPEVTESYAIDIVSEGGRGRVIDVDGDPVNTGPDGWIFVLRDNVLYAAEKITSISGHLKQRFHHSSFFGGKAVASAGILITDKEGYLTRLYPHSGHYRPGEAHVQRMLFFLQQRGTDLKSFEVDTQQFSHVARDKDIRSKEKDPQKKHRKVDNLHLQRASTVACFLSHKAKFIREGIFKKIHTIRKADVTTVSEALQIVDKGGCAKKG</sequence>
<evidence type="ECO:0000313" key="7">
    <source>
        <dbReference type="Proteomes" id="UP001295423"/>
    </source>
</evidence>
<accession>A0AAD2FEP2</accession>
<dbReference type="GO" id="GO:0005634">
    <property type="term" value="C:nucleus"/>
    <property type="evidence" value="ECO:0007669"/>
    <property type="project" value="UniProtKB-SubCell"/>
</dbReference>
<comment type="subcellular location">
    <subcellularLocation>
        <location evidence="2">Cytoplasm</location>
    </subcellularLocation>
    <subcellularLocation>
        <location evidence="1">Nucleus</location>
    </subcellularLocation>
</comment>
<dbReference type="AlphaFoldDB" id="A0AAD2FEP2"/>
<dbReference type="GO" id="GO:0005737">
    <property type="term" value="C:cytoplasm"/>
    <property type="evidence" value="ECO:0007669"/>
    <property type="project" value="UniProtKB-SubCell"/>
</dbReference>
<gene>
    <name evidence="6" type="ORF">CYCCA115_LOCUS3216</name>
</gene>
<feature type="compositionally biased region" description="Polar residues" evidence="5">
    <location>
        <begin position="133"/>
        <end position="142"/>
    </location>
</feature>
<keyword evidence="3" id="KW-0963">Cytoplasm</keyword>
<dbReference type="PANTHER" id="PTHR31250:SF27">
    <property type="entry name" value="IQ DOMAIN-CONTAINING PROTEIN IQM5"/>
    <property type="match status" value="1"/>
</dbReference>
<dbReference type="PANTHER" id="PTHR31250">
    <property type="entry name" value="IQ DOMAIN-CONTAINING PROTEIN IQM3"/>
    <property type="match status" value="1"/>
</dbReference>
<evidence type="ECO:0000313" key="6">
    <source>
        <dbReference type="EMBL" id="CAJ1933224.1"/>
    </source>
</evidence>
<dbReference type="InterPro" id="IPR044159">
    <property type="entry name" value="IQM"/>
</dbReference>
<evidence type="ECO:0000256" key="4">
    <source>
        <dbReference type="ARBA" id="ARBA00023242"/>
    </source>
</evidence>
<feature type="region of interest" description="Disordered" evidence="5">
    <location>
        <begin position="65"/>
        <end position="107"/>
    </location>
</feature>
<proteinExistence type="predicted"/>
<dbReference type="EMBL" id="CAKOGP040000250">
    <property type="protein sequence ID" value="CAJ1933224.1"/>
    <property type="molecule type" value="Genomic_DNA"/>
</dbReference>
<keyword evidence="7" id="KW-1185">Reference proteome</keyword>
<keyword evidence="4" id="KW-0539">Nucleus</keyword>
<protein>
    <submittedName>
        <fullName evidence="6">Uncharacterized protein</fullName>
    </submittedName>
</protein>
<organism evidence="6 7">
    <name type="scientific">Cylindrotheca closterium</name>
    <dbReference type="NCBI Taxonomy" id="2856"/>
    <lineage>
        <taxon>Eukaryota</taxon>
        <taxon>Sar</taxon>
        <taxon>Stramenopiles</taxon>
        <taxon>Ochrophyta</taxon>
        <taxon>Bacillariophyta</taxon>
        <taxon>Bacillariophyceae</taxon>
        <taxon>Bacillariophycidae</taxon>
        <taxon>Bacillariales</taxon>
        <taxon>Bacillariaceae</taxon>
        <taxon>Cylindrotheca</taxon>
    </lineage>
</organism>
<dbReference type="Proteomes" id="UP001295423">
    <property type="component" value="Unassembled WGS sequence"/>
</dbReference>
<evidence type="ECO:0000256" key="2">
    <source>
        <dbReference type="ARBA" id="ARBA00004496"/>
    </source>
</evidence>
<feature type="region of interest" description="Disordered" evidence="5">
    <location>
        <begin position="121"/>
        <end position="142"/>
    </location>
</feature>
<comment type="caution">
    <text evidence="6">The sequence shown here is derived from an EMBL/GenBank/DDBJ whole genome shotgun (WGS) entry which is preliminary data.</text>
</comment>
<evidence type="ECO:0000256" key="3">
    <source>
        <dbReference type="ARBA" id="ARBA00022490"/>
    </source>
</evidence>
<evidence type="ECO:0000256" key="1">
    <source>
        <dbReference type="ARBA" id="ARBA00004123"/>
    </source>
</evidence>
<evidence type="ECO:0000256" key="5">
    <source>
        <dbReference type="SAM" id="MobiDB-lite"/>
    </source>
</evidence>